<evidence type="ECO:0000256" key="1">
    <source>
        <dbReference type="ARBA" id="ARBA00004141"/>
    </source>
</evidence>
<dbReference type="OrthoDB" id="9766267at2"/>
<reference evidence="7 8" key="1">
    <citation type="journal article" date="2018" name="Int. J. Syst. Evol. Microbiol.">
        <title>Mesosutterella multiformis gen. nov., sp. nov., a member of the family Sutterellaceae and Sutterella megalosphaeroides sp. nov., isolated from human faeces.</title>
        <authorList>
            <person name="Sakamoto M."/>
            <person name="Ikeyama N."/>
            <person name="Kunihiro T."/>
            <person name="Iino T."/>
            <person name="Yuki M."/>
            <person name="Ohkuma M."/>
        </authorList>
    </citation>
    <scope>NUCLEOTIDE SEQUENCE [LARGE SCALE GENOMIC DNA]</scope>
    <source>
        <strain evidence="7 8">6FBBBH3</strain>
    </source>
</reference>
<dbReference type="GO" id="GO:0005886">
    <property type="term" value="C:plasma membrane"/>
    <property type="evidence" value="ECO:0007669"/>
    <property type="project" value="TreeGrafter"/>
</dbReference>
<proteinExistence type="predicted"/>
<feature type="transmembrane region" description="Helical" evidence="6">
    <location>
        <begin position="235"/>
        <end position="257"/>
    </location>
</feature>
<evidence type="ECO:0000313" key="7">
    <source>
        <dbReference type="EMBL" id="BBF24218.1"/>
    </source>
</evidence>
<dbReference type="PANTHER" id="PTHR10283:SF82">
    <property type="entry name" value="SOLUTE CARRIER FAMILY 13 MEMBER 2"/>
    <property type="match status" value="1"/>
</dbReference>
<dbReference type="AlphaFoldDB" id="A0A2Z6IGG7"/>
<feature type="transmembrane region" description="Helical" evidence="6">
    <location>
        <begin position="17"/>
        <end position="34"/>
    </location>
</feature>
<feature type="transmembrane region" description="Helical" evidence="6">
    <location>
        <begin position="73"/>
        <end position="90"/>
    </location>
</feature>
<dbReference type="Pfam" id="PF00939">
    <property type="entry name" value="Na_sulph_symp"/>
    <property type="match status" value="1"/>
</dbReference>
<name>A0A2Z6IGG7_9BURK</name>
<protein>
    <submittedName>
        <fullName evidence="7">Di-and tricarboxylate transporter</fullName>
    </submittedName>
</protein>
<dbReference type="InterPro" id="IPR001898">
    <property type="entry name" value="SLC13A/DASS"/>
</dbReference>
<keyword evidence="3 6" id="KW-0812">Transmembrane</keyword>
<evidence type="ECO:0000313" key="8">
    <source>
        <dbReference type="Proteomes" id="UP000271003"/>
    </source>
</evidence>
<feature type="transmembrane region" description="Helical" evidence="6">
    <location>
        <begin position="191"/>
        <end position="215"/>
    </location>
</feature>
<dbReference type="GO" id="GO:0015141">
    <property type="term" value="F:succinate transmembrane transporter activity"/>
    <property type="evidence" value="ECO:0007669"/>
    <property type="project" value="UniProtKB-ARBA"/>
</dbReference>
<gene>
    <name evidence="7" type="ORF">SUTMEG_21090</name>
</gene>
<feature type="transmembrane region" description="Helical" evidence="6">
    <location>
        <begin position="292"/>
        <end position="309"/>
    </location>
</feature>
<dbReference type="Proteomes" id="UP000271003">
    <property type="component" value="Chromosome"/>
</dbReference>
<feature type="transmembrane region" description="Helical" evidence="6">
    <location>
        <begin position="96"/>
        <end position="117"/>
    </location>
</feature>
<sequence length="509" mass="53639">MSESSIEIGAMTNRGKVFALIAGPLLGLLTYFLLPTEYVNAAGETVAFAHAGRACLGVTVWMAVWWFTEALPIAATAMLPLVVYPLLQIATPAATFLNYANGTIFLFLGGFLLAAAIHRWHLDRRIALLTLKVFGTKPSQMVFGLMFATAFLSAWVSNTATAAMMVPIAVAVMGVVRSTQESEVIGKDEHNFGVCILLAIAYGASIGGMATLIGSPPNGIFARFVEQTYNTPVTFLAWMKVAVPVVVIMLPVTYLLLTKVLFRTNLSGIPGGREWVKRELAKLGPMSKGEKVVLAVFLLAACLWIFGPVLRGLEIDGAKPLKFLSDEAIAMGAGLLLFMIPIDVRRGVHALDWSSAKDVVAWDVLLLFGGGLTMAAVIQSTGAAALVGAQAQLLAGTSEVVMMSGVAALVTFATEVTSNTALAATMMPLIAAAAESLKIHPEGLLFATAIAASCAFMMPVATPPNAIVFGTGRLKIGEMVRAGFFLNLIGVVVVVLCSMLFGGGLIPQA</sequence>
<keyword evidence="2" id="KW-0813">Transport</keyword>
<feature type="transmembrane region" description="Helical" evidence="6">
    <location>
        <begin position="360"/>
        <end position="386"/>
    </location>
</feature>
<keyword evidence="8" id="KW-1185">Reference proteome</keyword>
<comment type="subcellular location">
    <subcellularLocation>
        <location evidence="1">Membrane</location>
        <topology evidence="1">Multi-pass membrane protein</topology>
    </subcellularLocation>
</comment>
<dbReference type="NCBIfam" id="TIGR00785">
    <property type="entry name" value="dass"/>
    <property type="match status" value="1"/>
</dbReference>
<dbReference type="InterPro" id="IPR031312">
    <property type="entry name" value="Na/sul_symport_CS"/>
</dbReference>
<feature type="transmembrane region" description="Helical" evidence="6">
    <location>
        <begin position="443"/>
        <end position="462"/>
    </location>
</feature>
<dbReference type="CDD" id="cd01115">
    <property type="entry name" value="SLC13_permease"/>
    <property type="match status" value="1"/>
</dbReference>
<evidence type="ECO:0000256" key="3">
    <source>
        <dbReference type="ARBA" id="ARBA00022692"/>
    </source>
</evidence>
<evidence type="ECO:0000256" key="4">
    <source>
        <dbReference type="ARBA" id="ARBA00022989"/>
    </source>
</evidence>
<evidence type="ECO:0000256" key="5">
    <source>
        <dbReference type="ARBA" id="ARBA00023136"/>
    </source>
</evidence>
<dbReference type="EMBL" id="AP018786">
    <property type="protein sequence ID" value="BBF24218.1"/>
    <property type="molecule type" value="Genomic_DNA"/>
</dbReference>
<feature type="transmembrane region" description="Helical" evidence="6">
    <location>
        <begin position="482"/>
        <end position="506"/>
    </location>
</feature>
<dbReference type="KEGG" id="sutt:SUTMEG_21090"/>
<dbReference type="PANTHER" id="PTHR10283">
    <property type="entry name" value="SOLUTE CARRIER FAMILY 13 MEMBER"/>
    <property type="match status" value="1"/>
</dbReference>
<evidence type="ECO:0000256" key="2">
    <source>
        <dbReference type="ARBA" id="ARBA00022448"/>
    </source>
</evidence>
<accession>A0A2Z6IGG7</accession>
<feature type="transmembrane region" description="Helical" evidence="6">
    <location>
        <begin position="329"/>
        <end position="348"/>
    </location>
</feature>
<organism evidence="7 8">
    <name type="scientific">Sutterella megalosphaeroides</name>
    <dbReference type="NCBI Taxonomy" id="2494234"/>
    <lineage>
        <taxon>Bacteria</taxon>
        <taxon>Pseudomonadati</taxon>
        <taxon>Pseudomonadota</taxon>
        <taxon>Betaproteobacteria</taxon>
        <taxon>Burkholderiales</taxon>
        <taxon>Sutterellaceae</taxon>
        <taxon>Sutterella</taxon>
    </lineage>
</organism>
<feature type="transmembrane region" description="Helical" evidence="6">
    <location>
        <begin position="406"/>
        <end position="431"/>
    </location>
</feature>
<keyword evidence="4 6" id="KW-1133">Transmembrane helix</keyword>
<evidence type="ECO:0000256" key="6">
    <source>
        <dbReference type="SAM" id="Phobius"/>
    </source>
</evidence>
<dbReference type="PROSITE" id="PS01271">
    <property type="entry name" value="NA_SULFATE"/>
    <property type="match status" value="1"/>
</dbReference>
<keyword evidence="5 6" id="KW-0472">Membrane</keyword>
<dbReference type="RefSeq" id="WP_120177752.1">
    <property type="nucleotide sequence ID" value="NZ_AP018786.1"/>
</dbReference>